<dbReference type="Proteomes" id="UP000492821">
    <property type="component" value="Unassembled WGS sequence"/>
</dbReference>
<keyword evidence="3" id="KW-1185">Reference proteome</keyword>
<dbReference type="Gene3D" id="3.20.20.140">
    <property type="entry name" value="Metal-dependent hydrolases"/>
    <property type="match status" value="1"/>
</dbReference>
<evidence type="ECO:0000313" key="3">
    <source>
        <dbReference type="Proteomes" id="UP000492821"/>
    </source>
</evidence>
<feature type="compositionally biased region" description="Low complexity" evidence="2">
    <location>
        <begin position="137"/>
        <end position="151"/>
    </location>
</feature>
<accession>A0A7E4V9U5</accession>
<dbReference type="PANTHER" id="PTHR46363">
    <property type="entry name" value="DEOXYRIBONUCLEASE TATDN2-RELATED"/>
    <property type="match status" value="1"/>
</dbReference>
<dbReference type="InterPro" id="IPR032466">
    <property type="entry name" value="Metal_Hydrolase"/>
</dbReference>
<dbReference type="PANTHER" id="PTHR46363:SF1">
    <property type="entry name" value="DEOXYRIBONUCLEASE TATDN2-RELATED"/>
    <property type="match status" value="1"/>
</dbReference>
<organism evidence="3 4">
    <name type="scientific">Panagrellus redivivus</name>
    <name type="common">Microworm</name>
    <dbReference type="NCBI Taxonomy" id="6233"/>
    <lineage>
        <taxon>Eukaryota</taxon>
        <taxon>Metazoa</taxon>
        <taxon>Ecdysozoa</taxon>
        <taxon>Nematoda</taxon>
        <taxon>Chromadorea</taxon>
        <taxon>Rhabditida</taxon>
        <taxon>Tylenchina</taxon>
        <taxon>Panagrolaimomorpha</taxon>
        <taxon>Panagrolaimoidea</taxon>
        <taxon>Panagrolaimidae</taxon>
        <taxon>Panagrellus</taxon>
    </lineage>
</organism>
<feature type="region of interest" description="Disordered" evidence="2">
    <location>
        <begin position="413"/>
        <end position="469"/>
    </location>
</feature>
<feature type="region of interest" description="Disordered" evidence="2">
    <location>
        <begin position="589"/>
        <end position="736"/>
    </location>
</feature>
<dbReference type="InterPro" id="IPR001130">
    <property type="entry name" value="TatD-like"/>
</dbReference>
<feature type="compositionally biased region" description="Basic and acidic residues" evidence="2">
    <location>
        <begin position="178"/>
        <end position="203"/>
    </location>
</feature>
<evidence type="ECO:0000256" key="2">
    <source>
        <dbReference type="SAM" id="MobiDB-lite"/>
    </source>
</evidence>
<dbReference type="GO" id="GO:0016788">
    <property type="term" value="F:hydrolase activity, acting on ester bonds"/>
    <property type="evidence" value="ECO:0007669"/>
    <property type="project" value="InterPro"/>
</dbReference>
<dbReference type="AlphaFoldDB" id="A0A7E4V9U5"/>
<evidence type="ECO:0000256" key="1">
    <source>
        <dbReference type="ARBA" id="ARBA00009275"/>
    </source>
</evidence>
<feature type="region of interest" description="Disordered" evidence="2">
    <location>
        <begin position="275"/>
        <end position="395"/>
    </location>
</feature>
<feature type="compositionally biased region" description="Basic and acidic residues" evidence="2">
    <location>
        <begin position="450"/>
        <end position="461"/>
    </location>
</feature>
<proteinExistence type="inferred from homology"/>
<feature type="region of interest" description="Disordered" evidence="2">
    <location>
        <begin position="777"/>
        <end position="815"/>
    </location>
</feature>
<dbReference type="WBParaSite" id="Pan_g17770.t2">
    <property type="protein sequence ID" value="Pan_g17770.t2"/>
    <property type="gene ID" value="Pan_g17770"/>
</dbReference>
<name>A0A7E4V9U5_PANRE</name>
<reference evidence="4" key="2">
    <citation type="submission" date="2020-10" db="UniProtKB">
        <authorList>
            <consortium name="WormBaseParasite"/>
        </authorList>
    </citation>
    <scope>IDENTIFICATION</scope>
</reference>
<protein>
    <submittedName>
        <fullName evidence="4">Protein kinase domain-containing protein</fullName>
    </submittedName>
</protein>
<reference evidence="3" key="1">
    <citation type="journal article" date="2013" name="Genetics">
        <title>The draft genome and transcriptome of Panagrellus redivivus are shaped by the harsh demands of a free-living lifestyle.</title>
        <authorList>
            <person name="Srinivasan J."/>
            <person name="Dillman A.R."/>
            <person name="Macchietto M.G."/>
            <person name="Heikkinen L."/>
            <person name="Lakso M."/>
            <person name="Fracchia K.M."/>
            <person name="Antoshechkin I."/>
            <person name="Mortazavi A."/>
            <person name="Wong G."/>
            <person name="Sternberg P.W."/>
        </authorList>
    </citation>
    <scope>NUCLEOTIDE SEQUENCE [LARGE SCALE GENOMIC DNA]</scope>
    <source>
        <strain evidence="3">MT8872</strain>
    </source>
</reference>
<feature type="compositionally biased region" description="Basic residues" evidence="2">
    <location>
        <begin position="168"/>
        <end position="177"/>
    </location>
</feature>
<feature type="region of interest" description="Disordered" evidence="2">
    <location>
        <begin position="95"/>
        <end position="260"/>
    </location>
</feature>
<dbReference type="Pfam" id="PF01026">
    <property type="entry name" value="TatD_DNase"/>
    <property type="match status" value="1"/>
</dbReference>
<evidence type="ECO:0000313" key="4">
    <source>
        <dbReference type="WBParaSite" id="Pan_g17770.t2"/>
    </source>
</evidence>
<comment type="similarity">
    <text evidence="1">Belongs to the metallo-dependent hydrolases superfamily. TatD-type hydrolase family.</text>
</comment>
<feature type="compositionally biased region" description="Basic and acidic residues" evidence="2">
    <location>
        <begin position="222"/>
        <end position="242"/>
    </location>
</feature>
<sequence length="1139" mass="127045">MASTRLGSGFLPSGLATTPNTAKAYSPDESVDFVDKSASVVVADTHHRRFLGLNLTTTTSLRYALQTWCPAPSGLFLISAANFEYLARSGIMSRYPSDRGHYDSGPNSREYPPHRNRRPSYNDYDNPTRDGSPDKYSSSSRNKGFSRSNSSTRYDRRSPEFTSTSGYKNHREHRHRSPPRDDRRYDRAPSYEDRRRHDYDKPRSPRGGSSREFGRNASFDGPPRRESSYDADRRRFSDLSNDRKRRYRSPLRYNDSAETMRAAQKTVDSLNSLSCFDGRLPSNPSIPLPRRSAKIVGISPDKPPTAVPSNNYADIPPQPYSRDPLHLQAPLSRRHSSPRSRESSKAPVQDEALVPNPTYLDYPREKRSSLSRSHSTLHRQNPTTVQSKGRAISQYDDEDLAPIYSEYPYEQPADVPYLKPLPNPPPRYDDPPLKRRVSPRQMSCEVNPIHYDRPKQRDPSHESPLAKQSRSLPIVGQTSVFGGIARHSCSAEAANNHLSDSLFGHERVNFSFRPPSSPEDVEMLDLSGSIDTPGLQHNNVITPGLPNAPSEAVLHELSELFRKPSPVRQSLAPGSSEEFLQTLNLPRSHVSTMNKSMPPPPPPFDRRIETGLTSAPPSYVRHDSVPPMFTQPPPFDRLRQNDQFRPVGSARHFETASPPPPSNLKTPPYESRPEISASFSPQAPAYEYQADNDDGGSSSPEAPAYDCASDEEGPKSPEPPMYDYGGSPESDDDDVNYDTSIMASIAKEVDPTHPINVNIEADAMASFEDTFLYPTEDAASVPSPSPPVLPPLITTPKPSPAAKPTPSPKVYPTKTASSLATLNPLSKHSQPAPPSYRRPFSSSSSYDSVISNASTSSATSILEGKEYLIDCLRTVDSIDDVLLDYTLVDPKPENVYAGSIVHLSFNVLLNSGRNSAFFNELLDLSDIFGVTIGCEPRYASRFDSINVFPGAHFTIKTFMQSMANWTEKERNKHHLIAIGPCGFDDNVVGTDDWRQIQRPIFKMQAELAVKFKIPLIVTTRGKKAFDLLAVELKAIIGTNHEIHYTNFDRSLADAQRLLKVYPKMRFGIQHDNINVFSVRDVINDLPLSALLIESGKNKTNSINNTYLVAERIARSKQIPVDECLKSMILNAKQFYGLRI</sequence>
<feature type="compositionally biased region" description="Pro residues" evidence="2">
    <location>
        <begin position="797"/>
        <end position="809"/>
    </location>
</feature>
<dbReference type="SUPFAM" id="SSF51556">
    <property type="entry name" value="Metallo-dependent hydrolases"/>
    <property type="match status" value="1"/>
</dbReference>